<sequence>MGRRPKNKKRVDKAKKSYPIYIEKLKLFVKKERAENNCNEKIDKDLNPSEEVQKQLVEYYENTNEQYAKALNLINNKSKYNIQILDRTKDSQLNIEYIRGIIALYKYGEKLHKEAVKENKEDYSSSEESLEVGSNEEIKLQTLEEHNNNPLNFQPIQEEEDDYWIKWNLATMEEDDKLKKD</sequence>
<proteinExistence type="predicted"/>
<protein>
    <submittedName>
        <fullName evidence="2">Uncharacterized protein</fullName>
    </submittedName>
</protein>
<evidence type="ECO:0000313" key="1">
    <source>
        <dbReference type="Proteomes" id="UP000887560"/>
    </source>
</evidence>
<dbReference type="Proteomes" id="UP000887560">
    <property type="component" value="Unplaced"/>
</dbReference>
<name>A0A915PDB7_9BILA</name>
<accession>A0A915PDB7</accession>
<organism evidence="1 2">
    <name type="scientific">Meloidogyne floridensis</name>
    <dbReference type="NCBI Taxonomy" id="298350"/>
    <lineage>
        <taxon>Eukaryota</taxon>
        <taxon>Metazoa</taxon>
        <taxon>Ecdysozoa</taxon>
        <taxon>Nematoda</taxon>
        <taxon>Chromadorea</taxon>
        <taxon>Rhabditida</taxon>
        <taxon>Tylenchina</taxon>
        <taxon>Tylenchomorpha</taxon>
        <taxon>Tylenchoidea</taxon>
        <taxon>Meloidogynidae</taxon>
        <taxon>Meloidogyninae</taxon>
        <taxon>Meloidogyne</taxon>
    </lineage>
</organism>
<keyword evidence="1" id="KW-1185">Reference proteome</keyword>
<dbReference type="AlphaFoldDB" id="A0A915PDB7"/>
<reference evidence="2" key="1">
    <citation type="submission" date="2022-11" db="UniProtKB">
        <authorList>
            <consortium name="WormBaseParasite"/>
        </authorList>
    </citation>
    <scope>IDENTIFICATION</scope>
</reference>
<evidence type="ECO:0000313" key="2">
    <source>
        <dbReference type="WBParaSite" id="scf7180000424169.g12502"/>
    </source>
</evidence>
<dbReference type="WBParaSite" id="scf7180000424169.g12502">
    <property type="protein sequence ID" value="scf7180000424169.g12502"/>
    <property type="gene ID" value="scf7180000424169.g12502"/>
</dbReference>